<feature type="DNA-binding region" description="H-T-H motif" evidence="4">
    <location>
        <begin position="42"/>
        <end position="61"/>
    </location>
</feature>
<evidence type="ECO:0000256" key="1">
    <source>
        <dbReference type="ARBA" id="ARBA00023015"/>
    </source>
</evidence>
<dbReference type="GO" id="GO:0003700">
    <property type="term" value="F:DNA-binding transcription factor activity"/>
    <property type="evidence" value="ECO:0007669"/>
    <property type="project" value="TreeGrafter"/>
</dbReference>
<dbReference type="InterPro" id="IPR050109">
    <property type="entry name" value="HTH-type_TetR-like_transc_reg"/>
</dbReference>
<dbReference type="PANTHER" id="PTHR30055">
    <property type="entry name" value="HTH-TYPE TRANSCRIPTIONAL REGULATOR RUTR"/>
    <property type="match status" value="1"/>
</dbReference>
<dbReference type="RefSeq" id="WP_037468112.1">
    <property type="nucleotide sequence ID" value="NZ_BCZD01000011.1"/>
</dbReference>
<dbReference type="eggNOG" id="COG1309">
    <property type="taxonomic scope" value="Bacteria"/>
</dbReference>
<proteinExistence type="predicted"/>
<evidence type="ECO:0000256" key="2">
    <source>
        <dbReference type="ARBA" id="ARBA00023125"/>
    </source>
</evidence>
<dbReference type="SUPFAM" id="SSF46689">
    <property type="entry name" value="Homeodomain-like"/>
    <property type="match status" value="1"/>
</dbReference>
<accession>A0A086P678</accession>
<keyword evidence="3" id="KW-0804">Transcription</keyword>
<dbReference type="SUPFAM" id="SSF48498">
    <property type="entry name" value="Tetracyclin repressor-like, C-terminal domain"/>
    <property type="match status" value="1"/>
</dbReference>
<dbReference type="InterPro" id="IPR023772">
    <property type="entry name" value="DNA-bd_HTH_TetR-type_CS"/>
</dbReference>
<keyword evidence="2 4" id="KW-0238">DNA-binding</keyword>
<protein>
    <submittedName>
        <fullName evidence="6">TetR family transcriptional regulator</fullName>
    </submittedName>
</protein>
<dbReference type="Proteomes" id="UP000024284">
    <property type="component" value="Unassembled WGS sequence"/>
</dbReference>
<dbReference type="PROSITE" id="PS50977">
    <property type="entry name" value="HTH_TETR_2"/>
    <property type="match status" value="1"/>
</dbReference>
<evidence type="ECO:0000256" key="3">
    <source>
        <dbReference type="ARBA" id="ARBA00023163"/>
    </source>
</evidence>
<dbReference type="Gene3D" id="1.10.357.10">
    <property type="entry name" value="Tetracycline Repressor, domain 2"/>
    <property type="match status" value="1"/>
</dbReference>
<evidence type="ECO:0000313" key="6">
    <source>
        <dbReference type="EMBL" id="KFG88896.1"/>
    </source>
</evidence>
<evidence type="ECO:0000313" key="7">
    <source>
        <dbReference type="Proteomes" id="UP000024284"/>
    </source>
</evidence>
<dbReference type="PATRIC" id="fig|1219045.3.peg.3348"/>
<dbReference type="PRINTS" id="PR00455">
    <property type="entry name" value="HTHTETR"/>
</dbReference>
<evidence type="ECO:0000256" key="4">
    <source>
        <dbReference type="PROSITE-ProRule" id="PRU00335"/>
    </source>
</evidence>
<dbReference type="Pfam" id="PF00440">
    <property type="entry name" value="TetR_N"/>
    <property type="match status" value="1"/>
</dbReference>
<evidence type="ECO:0000259" key="5">
    <source>
        <dbReference type="PROSITE" id="PS50977"/>
    </source>
</evidence>
<dbReference type="AlphaFoldDB" id="A0A086P678"/>
<feature type="domain" description="HTH tetR-type" evidence="5">
    <location>
        <begin position="19"/>
        <end position="79"/>
    </location>
</feature>
<dbReference type="PANTHER" id="PTHR30055:SF146">
    <property type="entry name" value="HTH-TYPE TRANSCRIPTIONAL DUAL REGULATOR CECR"/>
    <property type="match status" value="1"/>
</dbReference>
<keyword evidence="1" id="KW-0805">Transcription regulation</keyword>
<dbReference type="InterPro" id="IPR036271">
    <property type="entry name" value="Tet_transcr_reg_TetR-rel_C_sf"/>
</dbReference>
<dbReference type="STRING" id="76947.GCA_002080435_03288"/>
<dbReference type="Pfam" id="PF14246">
    <property type="entry name" value="TetR_C_7"/>
    <property type="match status" value="1"/>
</dbReference>
<reference evidence="6" key="1">
    <citation type="submission" date="2014-08" db="EMBL/GenBank/DDBJ databases">
        <title>Draft genome sequences of Sphingobium herbicidovorans.</title>
        <authorList>
            <person name="Gan H.M."/>
            <person name="Gan H.Y."/>
            <person name="Savka M.A."/>
        </authorList>
    </citation>
    <scope>NUCLEOTIDE SEQUENCE [LARGE SCALE GENOMIC DNA]</scope>
    <source>
        <strain evidence="6">NBRC 16415</strain>
    </source>
</reference>
<dbReference type="InterPro" id="IPR039536">
    <property type="entry name" value="TetR_C_Proteobacteria"/>
</dbReference>
<organism evidence="6 7">
    <name type="scientific">Sphingobium herbicidovorans (strain ATCC 700291 / DSM 11019 / CCUG 56400 / KCTC 2939 / LMG 18315 / NBRC 16415 / MH)</name>
    <name type="common">Sphingomonas herbicidovorans</name>
    <dbReference type="NCBI Taxonomy" id="1219045"/>
    <lineage>
        <taxon>Bacteria</taxon>
        <taxon>Pseudomonadati</taxon>
        <taxon>Pseudomonadota</taxon>
        <taxon>Alphaproteobacteria</taxon>
        <taxon>Sphingomonadales</taxon>
        <taxon>Sphingomonadaceae</taxon>
        <taxon>Sphingobium</taxon>
    </lineage>
</organism>
<comment type="caution">
    <text evidence="6">The sequence shown here is derived from an EMBL/GenBank/DDBJ whole genome shotgun (WGS) entry which is preliminary data.</text>
</comment>
<dbReference type="EMBL" id="JFZA02000045">
    <property type="protein sequence ID" value="KFG88896.1"/>
    <property type="molecule type" value="Genomic_DNA"/>
</dbReference>
<sequence>MDEQNIKRRAGRPTPEVAEQKRDNLILVALNEFARTGFHAASLRDIAEKAQVSSRTLYNHFPDKLTLFEACLEHSGAQIRPELPDLKGDLHAQLVTYATEMQRQLFSTQSMRITRLIYRESGEFDELRQIARFQFERHQVSPVAELLEGEGVLPSESRSLATQFVVMAFGEWQRRLLFGGDPMAEQEMADHARLVTGIFLNGIGAHLSSGGATS</sequence>
<dbReference type="InterPro" id="IPR009057">
    <property type="entry name" value="Homeodomain-like_sf"/>
</dbReference>
<name>A0A086P678_SPHHM</name>
<dbReference type="InterPro" id="IPR001647">
    <property type="entry name" value="HTH_TetR"/>
</dbReference>
<keyword evidence="7" id="KW-1185">Reference proteome</keyword>
<dbReference type="FunFam" id="1.10.10.60:FF:000141">
    <property type="entry name" value="TetR family transcriptional regulator"/>
    <property type="match status" value="1"/>
</dbReference>
<dbReference type="GO" id="GO:0000976">
    <property type="term" value="F:transcription cis-regulatory region binding"/>
    <property type="evidence" value="ECO:0007669"/>
    <property type="project" value="TreeGrafter"/>
</dbReference>
<gene>
    <name evidence="6" type="ORF">BV98_003296</name>
</gene>
<dbReference type="Gene3D" id="1.10.10.60">
    <property type="entry name" value="Homeodomain-like"/>
    <property type="match status" value="1"/>
</dbReference>
<dbReference type="PROSITE" id="PS01081">
    <property type="entry name" value="HTH_TETR_1"/>
    <property type="match status" value="1"/>
</dbReference>